<evidence type="ECO:0000256" key="1">
    <source>
        <dbReference type="ARBA" id="ARBA00004141"/>
    </source>
</evidence>
<protein>
    <recommendedName>
        <fullName evidence="5">GAG-pre-integrase domain-containing protein</fullName>
    </recommendedName>
</protein>
<accession>A0A6A3BR92</accession>
<dbReference type="InterPro" id="IPR025724">
    <property type="entry name" value="GAG-pre-integrase_dom"/>
</dbReference>
<reference evidence="6" key="1">
    <citation type="submission" date="2019-09" db="EMBL/GenBank/DDBJ databases">
        <title>Draft genome information of white flower Hibiscus syriacus.</title>
        <authorList>
            <person name="Kim Y.-M."/>
        </authorList>
    </citation>
    <scope>NUCLEOTIDE SEQUENCE [LARGE SCALE GENOMIC DNA]</scope>
    <source>
        <strain evidence="6">YM2019G1</strain>
    </source>
</reference>
<gene>
    <name evidence="6" type="ORF">F3Y22_tig00109958pilonHSYRG00052</name>
</gene>
<keyword evidence="3 4" id="KW-0472">Membrane</keyword>
<dbReference type="Pfam" id="PF13976">
    <property type="entry name" value="gag_pre-integrs"/>
    <property type="match status" value="1"/>
</dbReference>
<dbReference type="Pfam" id="PF00153">
    <property type="entry name" value="Mito_carr"/>
    <property type="match status" value="1"/>
</dbReference>
<dbReference type="Gene3D" id="1.50.40.10">
    <property type="entry name" value="Mitochondrial carrier domain"/>
    <property type="match status" value="1"/>
</dbReference>
<evidence type="ECO:0000256" key="3">
    <source>
        <dbReference type="ARBA" id="ARBA00023136"/>
    </source>
</evidence>
<organism evidence="6 7">
    <name type="scientific">Hibiscus syriacus</name>
    <name type="common">Rose of Sharon</name>
    <dbReference type="NCBI Taxonomy" id="106335"/>
    <lineage>
        <taxon>Eukaryota</taxon>
        <taxon>Viridiplantae</taxon>
        <taxon>Streptophyta</taxon>
        <taxon>Embryophyta</taxon>
        <taxon>Tracheophyta</taxon>
        <taxon>Spermatophyta</taxon>
        <taxon>Magnoliopsida</taxon>
        <taxon>eudicotyledons</taxon>
        <taxon>Gunneridae</taxon>
        <taxon>Pentapetalae</taxon>
        <taxon>rosids</taxon>
        <taxon>malvids</taxon>
        <taxon>Malvales</taxon>
        <taxon>Malvaceae</taxon>
        <taxon>Malvoideae</taxon>
        <taxon>Hibiscus</taxon>
    </lineage>
</organism>
<evidence type="ECO:0000256" key="4">
    <source>
        <dbReference type="SAM" id="Phobius"/>
    </source>
</evidence>
<keyword evidence="4" id="KW-1133">Transmembrane helix</keyword>
<proteinExistence type="predicted"/>
<comment type="subcellular location">
    <subcellularLocation>
        <location evidence="1">Membrane</location>
        <topology evidence="1">Multi-pass membrane protein</topology>
    </subcellularLocation>
</comment>
<feature type="domain" description="GAG-pre-integrase" evidence="5">
    <location>
        <begin position="36"/>
        <end position="72"/>
    </location>
</feature>
<name>A0A6A3BR92_HIBSY</name>
<keyword evidence="7" id="KW-1185">Reference proteome</keyword>
<dbReference type="AlphaFoldDB" id="A0A6A3BR92"/>
<keyword evidence="2 4" id="KW-0812">Transmembrane</keyword>
<evidence type="ECO:0000313" key="7">
    <source>
        <dbReference type="Proteomes" id="UP000436088"/>
    </source>
</evidence>
<evidence type="ECO:0000313" key="6">
    <source>
        <dbReference type="EMBL" id="KAE8719430.1"/>
    </source>
</evidence>
<evidence type="ECO:0000259" key="5">
    <source>
        <dbReference type="Pfam" id="PF13976"/>
    </source>
</evidence>
<sequence>MYPHALARSFRALFMHSATPFCYGVMGTVVSILIPLADADVKSNLWHQRLDHMSEKGMKTLLSKGKLSDLKNRCRTMRGLHLWQTKESQFCKDWQDTQGKKLELILCMGLFSEEESEVLIPSYAHTLASIMSGLAATTLNCPADVVKTRMMNQAVAVNGGAMVSRPWPLTVVPDQFSVF</sequence>
<dbReference type="InterPro" id="IPR023395">
    <property type="entry name" value="MCP_dom_sf"/>
</dbReference>
<evidence type="ECO:0000256" key="2">
    <source>
        <dbReference type="ARBA" id="ARBA00022692"/>
    </source>
</evidence>
<feature type="transmembrane region" description="Helical" evidence="4">
    <location>
        <begin position="12"/>
        <end position="34"/>
    </location>
</feature>
<dbReference type="GO" id="GO:0016020">
    <property type="term" value="C:membrane"/>
    <property type="evidence" value="ECO:0007669"/>
    <property type="project" value="UniProtKB-SubCell"/>
</dbReference>
<dbReference type="SUPFAM" id="SSF103506">
    <property type="entry name" value="Mitochondrial carrier"/>
    <property type="match status" value="1"/>
</dbReference>
<dbReference type="InterPro" id="IPR018108">
    <property type="entry name" value="MCP_transmembrane"/>
</dbReference>
<comment type="caution">
    <text evidence="6">The sequence shown here is derived from an EMBL/GenBank/DDBJ whole genome shotgun (WGS) entry which is preliminary data.</text>
</comment>
<dbReference type="EMBL" id="VEPZ02000789">
    <property type="protein sequence ID" value="KAE8719430.1"/>
    <property type="molecule type" value="Genomic_DNA"/>
</dbReference>
<dbReference type="Proteomes" id="UP000436088">
    <property type="component" value="Unassembled WGS sequence"/>
</dbReference>